<dbReference type="RefSeq" id="WP_110999818.1">
    <property type="nucleotide sequence ID" value="NZ_QKTW01000020.1"/>
</dbReference>
<dbReference type="AlphaFoldDB" id="A0A2W2A9G6"/>
<protein>
    <submittedName>
        <fullName evidence="1">Uncharacterized protein</fullName>
    </submittedName>
</protein>
<proteinExistence type="predicted"/>
<keyword evidence="2" id="KW-1185">Reference proteome</keyword>
<sequence length="194" mass="22193">MKKILFSISLLTSIYSNGQSVIQWDGQYQLQFSDFQSKATQLTGARVYSINPGDRISFAYNTTNGQLLFTKNFNSTVSCSFNREIAALMAPDEETANALLNYARYEFDLSELYARKLRKRFYEGKTIASGITFFDPLYDAVQKEYSARNGLDAQETDMGRNEILLKEKHEQVLKEIADLEDFCKTCKPAKKHKV</sequence>
<dbReference type="OrthoDB" id="1121656at2"/>
<dbReference type="EMBL" id="QKTW01000020">
    <property type="protein sequence ID" value="PZF72005.1"/>
    <property type="molecule type" value="Genomic_DNA"/>
</dbReference>
<organism evidence="1 2">
    <name type="scientific">Taibaiella soli</name>
    <dbReference type="NCBI Taxonomy" id="1649169"/>
    <lineage>
        <taxon>Bacteria</taxon>
        <taxon>Pseudomonadati</taxon>
        <taxon>Bacteroidota</taxon>
        <taxon>Chitinophagia</taxon>
        <taxon>Chitinophagales</taxon>
        <taxon>Chitinophagaceae</taxon>
        <taxon>Taibaiella</taxon>
    </lineage>
</organism>
<name>A0A2W2A9G6_9BACT</name>
<evidence type="ECO:0000313" key="2">
    <source>
        <dbReference type="Proteomes" id="UP000248745"/>
    </source>
</evidence>
<accession>A0A2W2A9G6</accession>
<evidence type="ECO:0000313" key="1">
    <source>
        <dbReference type="EMBL" id="PZF72005.1"/>
    </source>
</evidence>
<reference evidence="1 2" key="1">
    <citation type="submission" date="2018-06" db="EMBL/GenBank/DDBJ databases">
        <title>Mucibacter soli gen. nov., sp. nov., a new member of the family Chitinophagaceae producing mucin.</title>
        <authorList>
            <person name="Kim M.-K."/>
            <person name="Park S."/>
            <person name="Kim T.-S."/>
            <person name="Joung Y."/>
            <person name="Han J.-H."/>
            <person name="Kim S.B."/>
        </authorList>
    </citation>
    <scope>NUCLEOTIDE SEQUENCE [LARGE SCALE GENOMIC DNA]</scope>
    <source>
        <strain evidence="1 2">R1-15</strain>
    </source>
</reference>
<gene>
    <name evidence="1" type="ORF">DN068_15330</name>
</gene>
<comment type="caution">
    <text evidence="1">The sequence shown here is derived from an EMBL/GenBank/DDBJ whole genome shotgun (WGS) entry which is preliminary data.</text>
</comment>
<dbReference type="Proteomes" id="UP000248745">
    <property type="component" value="Unassembled WGS sequence"/>
</dbReference>